<comment type="caution">
    <text evidence="1">The sequence shown here is derived from an EMBL/GenBank/DDBJ whole genome shotgun (WGS) entry which is preliminary data.</text>
</comment>
<proteinExistence type="predicted"/>
<dbReference type="InterPro" id="IPR035093">
    <property type="entry name" value="RelE/ParE_toxin_dom_sf"/>
</dbReference>
<organism evidence="1 2">
    <name type="scientific">Brevundimonas staleyi</name>
    <dbReference type="NCBI Taxonomy" id="74326"/>
    <lineage>
        <taxon>Bacteria</taxon>
        <taxon>Pseudomonadati</taxon>
        <taxon>Pseudomonadota</taxon>
        <taxon>Alphaproteobacteria</taxon>
        <taxon>Caulobacterales</taxon>
        <taxon>Caulobacteraceae</taxon>
        <taxon>Brevundimonas</taxon>
    </lineage>
</organism>
<gene>
    <name evidence="1" type="ORF">ACFPIE_18445</name>
</gene>
<dbReference type="Proteomes" id="UP001596152">
    <property type="component" value="Unassembled WGS sequence"/>
</dbReference>
<evidence type="ECO:0000313" key="1">
    <source>
        <dbReference type="EMBL" id="MFC5345900.1"/>
    </source>
</evidence>
<evidence type="ECO:0000313" key="2">
    <source>
        <dbReference type="Proteomes" id="UP001596152"/>
    </source>
</evidence>
<accession>A0ABW0FVW6</accession>
<reference evidence="2" key="1">
    <citation type="journal article" date="2019" name="Int. J. Syst. Evol. Microbiol.">
        <title>The Global Catalogue of Microorganisms (GCM) 10K type strain sequencing project: providing services to taxonomists for standard genome sequencing and annotation.</title>
        <authorList>
            <consortium name="The Broad Institute Genomics Platform"/>
            <consortium name="The Broad Institute Genome Sequencing Center for Infectious Disease"/>
            <person name="Wu L."/>
            <person name="Ma J."/>
        </authorList>
    </citation>
    <scope>NUCLEOTIDE SEQUENCE [LARGE SCALE GENOMIC DNA]</scope>
    <source>
        <strain evidence="2">JCM 12125</strain>
    </source>
</reference>
<dbReference type="Gene3D" id="3.30.2310.20">
    <property type="entry name" value="RelE-like"/>
    <property type="match status" value="1"/>
</dbReference>
<protein>
    <recommendedName>
        <fullName evidence="3">Type II toxin-antitoxin system RelE/ParE family toxin</fullName>
    </recommendedName>
</protein>
<keyword evidence="2" id="KW-1185">Reference proteome</keyword>
<sequence>MDERYRLEFTARARADLLQARRWLTQPGSGLRAQLRLARINRAIIELEFAPLRWAVGRHPNVRVRLVEGHSVHYSVDRFEKAIVVRRVFSPYQDQSIL</sequence>
<name>A0ABW0FVW6_9CAUL</name>
<dbReference type="RefSeq" id="WP_374036936.1">
    <property type="nucleotide sequence ID" value="NZ_CP169082.1"/>
</dbReference>
<dbReference type="EMBL" id="JBHSLF010000054">
    <property type="protein sequence ID" value="MFC5345900.1"/>
    <property type="molecule type" value="Genomic_DNA"/>
</dbReference>
<evidence type="ECO:0008006" key="3">
    <source>
        <dbReference type="Google" id="ProtNLM"/>
    </source>
</evidence>